<proteinExistence type="predicted"/>
<organism evidence="1 2">
    <name type="scientific">Cryptolaemus montrouzieri</name>
    <dbReference type="NCBI Taxonomy" id="559131"/>
    <lineage>
        <taxon>Eukaryota</taxon>
        <taxon>Metazoa</taxon>
        <taxon>Ecdysozoa</taxon>
        <taxon>Arthropoda</taxon>
        <taxon>Hexapoda</taxon>
        <taxon>Insecta</taxon>
        <taxon>Pterygota</taxon>
        <taxon>Neoptera</taxon>
        <taxon>Endopterygota</taxon>
        <taxon>Coleoptera</taxon>
        <taxon>Polyphaga</taxon>
        <taxon>Cucujiformia</taxon>
        <taxon>Coccinelloidea</taxon>
        <taxon>Coccinellidae</taxon>
        <taxon>Scymninae</taxon>
        <taxon>Scymnini</taxon>
        <taxon>Cryptolaemus</taxon>
    </lineage>
</organism>
<dbReference type="Proteomes" id="UP001516400">
    <property type="component" value="Unassembled WGS sequence"/>
</dbReference>
<evidence type="ECO:0000313" key="1">
    <source>
        <dbReference type="EMBL" id="KAL3274094.1"/>
    </source>
</evidence>
<gene>
    <name evidence="1" type="ORF">HHI36_015510</name>
</gene>
<protein>
    <submittedName>
        <fullName evidence="1">Uncharacterized protein</fullName>
    </submittedName>
</protein>
<dbReference type="EMBL" id="JABFTP020000062">
    <property type="protein sequence ID" value="KAL3274094.1"/>
    <property type="molecule type" value="Genomic_DNA"/>
</dbReference>
<keyword evidence="2" id="KW-1185">Reference proteome</keyword>
<name>A0ABD2N6C0_9CUCU</name>
<accession>A0ABD2N6C0</accession>
<comment type="caution">
    <text evidence="1">The sequence shown here is derived from an EMBL/GenBank/DDBJ whole genome shotgun (WGS) entry which is preliminary data.</text>
</comment>
<dbReference type="AlphaFoldDB" id="A0ABD2N6C0"/>
<evidence type="ECO:0000313" key="2">
    <source>
        <dbReference type="Proteomes" id="UP001516400"/>
    </source>
</evidence>
<sequence length="122" mass="13695">MLPRIIISLADMSFSSAHVMQVLKQINASSGLTLTVVVVGGSNISTKLSSCDNLMCFFEFLQTKNSNFLHLSLILFLIDFVCNRKIIFRTHSSVSSFSDSSFIVGHNFFHEDWIKLNETDQA</sequence>
<reference evidence="1 2" key="1">
    <citation type="journal article" date="2021" name="BMC Biol.">
        <title>Horizontally acquired antibacterial genes associated with adaptive radiation of ladybird beetles.</title>
        <authorList>
            <person name="Li H.S."/>
            <person name="Tang X.F."/>
            <person name="Huang Y.H."/>
            <person name="Xu Z.Y."/>
            <person name="Chen M.L."/>
            <person name="Du X.Y."/>
            <person name="Qiu B.Y."/>
            <person name="Chen P.T."/>
            <person name="Zhang W."/>
            <person name="Slipinski A."/>
            <person name="Escalona H.E."/>
            <person name="Waterhouse R.M."/>
            <person name="Zwick A."/>
            <person name="Pang H."/>
        </authorList>
    </citation>
    <scope>NUCLEOTIDE SEQUENCE [LARGE SCALE GENOMIC DNA]</scope>
    <source>
        <strain evidence="1">SYSU2018</strain>
    </source>
</reference>